<sequence>MPGHSPGTPNTLRSGFRAACTESSRRRALRTLRRATWSPKAGTGPIADFPRRAQPPTMELKCADRLYRRDDSGSEGLTKSRLRPLVLAMSPSGAPTTTMERAPHFTRHRQLLSADGGCDELYKPATVARRLARARRRSRAMCPPLAWRSTTPNDRLQRGECLGGGGVAFPSCRGESPGWPGTHALPSAIPVHDASLSGVRPPEVRAACPAYSCSCGDFPKSQPPGQCRPPFPSAGGPESGGARVHWRSQGFPATDKAAAKAALMQISFYQASPLQGRTQYIIVGTALQESNRCDSQWPILSAGAPPNRIGAERDGKVTTNFMEYTSNTGAIFDGSPGIGGGCLALPIQETGTVA</sequence>
<protein>
    <submittedName>
        <fullName evidence="1">Uncharacterized protein</fullName>
    </submittedName>
</protein>
<accession>A0A9W9JVA3</accession>
<reference evidence="1" key="1">
    <citation type="submission" date="2022-11" db="EMBL/GenBank/DDBJ databases">
        <authorList>
            <person name="Petersen C."/>
        </authorList>
    </citation>
    <scope>NUCLEOTIDE SEQUENCE</scope>
    <source>
        <strain evidence="1">IBT 30761</strain>
    </source>
</reference>
<evidence type="ECO:0000313" key="1">
    <source>
        <dbReference type="EMBL" id="KAJ5082740.1"/>
    </source>
</evidence>
<comment type="caution">
    <text evidence="1">The sequence shown here is derived from an EMBL/GenBank/DDBJ whole genome shotgun (WGS) entry which is preliminary data.</text>
</comment>
<evidence type="ECO:0000313" key="2">
    <source>
        <dbReference type="Proteomes" id="UP001149074"/>
    </source>
</evidence>
<dbReference type="AlphaFoldDB" id="A0A9W9JVA3"/>
<name>A0A9W9JVA3_9EURO</name>
<dbReference type="RefSeq" id="XP_056469262.1">
    <property type="nucleotide sequence ID" value="XM_056624274.1"/>
</dbReference>
<dbReference type="EMBL" id="JAPQKI010000011">
    <property type="protein sequence ID" value="KAJ5082740.1"/>
    <property type="molecule type" value="Genomic_DNA"/>
</dbReference>
<gene>
    <name evidence="1" type="ORF">N7532_011783</name>
</gene>
<reference evidence="1" key="2">
    <citation type="journal article" date="2023" name="IMA Fungus">
        <title>Comparative genomic study of the Penicillium genus elucidates a diverse pangenome and 15 lateral gene transfer events.</title>
        <authorList>
            <person name="Petersen C."/>
            <person name="Sorensen T."/>
            <person name="Nielsen M.R."/>
            <person name="Sondergaard T.E."/>
            <person name="Sorensen J.L."/>
            <person name="Fitzpatrick D.A."/>
            <person name="Frisvad J.C."/>
            <person name="Nielsen K.L."/>
        </authorList>
    </citation>
    <scope>NUCLEOTIDE SEQUENCE</scope>
    <source>
        <strain evidence="1">IBT 30761</strain>
    </source>
</reference>
<dbReference type="Proteomes" id="UP001149074">
    <property type="component" value="Unassembled WGS sequence"/>
</dbReference>
<organism evidence="1 2">
    <name type="scientific">Penicillium argentinense</name>
    <dbReference type="NCBI Taxonomy" id="1131581"/>
    <lineage>
        <taxon>Eukaryota</taxon>
        <taxon>Fungi</taxon>
        <taxon>Dikarya</taxon>
        <taxon>Ascomycota</taxon>
        <taxon>Pezizomycotina</taxon>
        <taxon>Eurotiomycetes</taxon>
        <taxon>Eurotiomycetidae</taxon>
        <taxon>Eurotiales</taxon>
        <taxon>Aspergillaceae</taxon>
        <taxon>Penicillium</taxon>
    </lineage>
</organism>
<proteinExistence type="predicted"/>
<dbReference type="GeneID" id="81363253"/>
<keyword evidence="2" id="KW-1185">Reference proteome</keyword>